<evidence type="ECO:0000259" key="1">
    <source>
        <dbReference type="Pfam" id="PF14355"/>
    </source>
</evidence>
<evidence type="ECO:0000313" key="3">
    <source>
        <dbReference type="Proteomes" id="UP000676917"/>
    </source>
</evidence>
<dbReference type="Proteomes" id="UP000676917">
    <property type="component" value="Unassembled WGS sequence"/>
</dbReference>
<dbReference type="EMBL" id="BORP01000006">
    <property type="protein sequence ID" value="GIO28273.1"/>
    <property type="molecule type" value="Genomic_DNA"/>
</dbReference>
<dbReference type="Pfam" id="PF14355">
    <property type="entry name" value="Abi_C"/>
    <property type="match status" value="1"/>
</dbReference>
<gene>
    <name evidence="2" type="ORF">J43TS3_28840</name>
</gene>
<dbReference type="AlphaFoldDB" id="A0A920C834"/>
<proteinExistence type="predicted"/>
<sequence>MISKRTILVFYDVLTTFSTLNRIQQLFESEHIFESESHTSNLSGQRRTLANSYVSTLDLNNPGDIRKLLNIFELFYIENSDNNYFLVDSSWKQFLMLLERDGFIFKNGKIHELNETNIQLDVNVYTNNYEIPHVQKDWERALTQAKTDPEDSITATRSMLESTLKWILDDIGLEYEETESLNQLYKKVANKLKLSPDQHGEDIFKQILGSINGVIGGLGSLRNAYGDSHGKGKVYYKPSERHAKFAINLSGTMCIYLLETYFSYKEVPTN</sequence>
<comment type="caution">
    <text evidence="2">The sequence shown here is derived from an EMBL/GenBank/DDBJ whole genome shotgun (WGS) entry which is preliminary data.</text>
</comment>
<name>A0A920C834_9BACI</name>
<accession>A0A920C834</accession>
<reference evidence="2" key="1">
    <citation type="submission" date="2021-03" db="EMBL/GenBank/DDBJ databases">
        <title>Antimicrobial resistance genes in bacteria isolated from Japanese honey, and their potential for conferring macrolide and lincosamide resistance in the American foulbrood pathogen Paenibacillus larvae.</title>
        <authorList>
            <person name="Okamoto M."/>
            <person name="Kumagai M."/>
            <person name="Kanamori H."/>
            <person name="Takamatsu D."/>
        </authorList>
    </citation>
    <scope>NUCLEOTIDE SEQUENCE</scope>
    <source>
        <strain evidence="2">J43TS3</strain>
    </source>
</reference>
<evidence type="ECO:0000313" key="2">
    <source>
        <dbReference type="EMBL" id="GIO28273.1"/>
    </source>
</evidence>
<organism evidence="2 3">
    <name type="scientific">Ornithinibacillus bavariensis</name>
    <dbReference type="NCBI Taxonomy" id="545502"/>
    <lineage>
        <taxon>Bacteria</taxon>
        <taxon>Bacillati</taxon>
        <taxon>Bacillota</taxon>
        <taxon>Bacilli</taxon>
        <taxon>Bacillales</taxon>
        <taxon>Bacillaceae</taxon>
        <taxon>Ornithinibacillus</taxon>
    </lineage>
</organism>
<keyword evidence="3" id="KW-1185">Reference proteome</keyword>
<dbReference type="InterPro" id="IPR026001">
    <property type="entry name" value="Abi-like_C"/>
</dbReference>
<protein>
    <submittedName>
        <fullName evidence="2">Abortive infection protein</fullName>
    </submittedName>
</protein>
<feature type="domain" description="Abortive infection protein-like C-terminal" evidence="1">
    <location>
        <begin position="183"/>
        <end position="259"/>
    </location>
</feature>
<dbReference type="RefSeq" id="WP_244853643.1">
    <property type="nucleotide sequence ID" value="NZ_BORP01000006.1"/>
</dbReference>